<name>Q1WUK6_LIGS1</name>
<reference evidence="1 2" key="1">
    <citation type="journal article" date="2006" name="Proc. Natl. Acad. Sci. U.S.A.">
        <title>Multireplicon genome architecture of Lactobacillus salivarius.</title>
        <authorList>
            <person name="Claesson M.J."/>
            <person name="Li Y."/>
            <person name="Leahy S."/>
            <person name="Canchaya C."/>
            <person name="van Pijkeren J.P."/>
            <person name="Cerdeno-Tarraga A.M."/>
            <person name="Parkhill J."/>
            <person name="Flynn S."/>
            <person name="O'Sullivan G.C."/>
            <person name="Collins J.K."/>
            <person name="Higgins D."/>
            <person name="Shanahan F."/>
            <person name="Fitzgerald G.F."/>
            <person name="van Sinderen D."/>
            <person name="O'Toole P.W."/>
        </authorList>
    </citation>
    <scope>NUCLEOTIDE SEQUENCE [LARGE SCALE GENOMIC DNA]</scope>
    <source>
        <strain evidence="1 2">UCC118</strain>
    </source>
</reference>
<accession>Q1WUK6</accession>
<dbReference type="HOGENOM" id="CLU_2105897_0_0_9"/>
<proteinExistence type="predicted"/>
<gene>
    <name evidence="1" type="ordered locus">LSL_0520</name>
</gene>
<dbReference type="STRING" id="362948.LSL_0520"/>
<keyword evidence="2" id="KW-1185">Reference proteome</keyword>
<dbReference type="KEGG" id="lsl:LSL_0520"/>
<sequence>MYKYSEEFIERDIFLEKKLGISNLQIYAYRHKNVLKVTGKIESDGLKKDISFALVGYDKNNDIILTEKNSGYGNFIVTSRIKPNSFFNEYPFGFSYGSKVVNKVKKIKVYPVEED</sequence>
<dbReference type="EMBL" id="CP000233">
    <property type="protein sequence ID" value="ABD99329.1"/>
    <property type="molecule type" value="Genomic_DNA"/>
</dbReference>
<dbReference type="RefSeq" id="WP_011475800.1">
    <property type="nucleotide sequence ID" value="NC_007929.1"/>
</dbReference>
<evidence type="ECO:0000313" key="1">
    <source>
        <dbReference type="EMBL" id="ABD99329.1"/>
    </source>
</evidence>
<dbReference type="Proteomes" id="UP000006559">
    <property type="component" value="Chromosome"/>
</dbReference>
<protein>
    <submittedName>
        <fullName evidence="1">Uncharacterized protein</fullName>
    </submittedName>
</protein>
<evidence type="ECO:0000313" key="2">
    <source>
        <dbReference type="Proteomes" id="UP000006559"/>
    </source>
</evidence>
<dbReference type="AlphaFoldDB" id="Q1WUK6"/>
<organism evidence="1 2">
    <name type="scientific">Ligilactobacillus salivarius (strain UCC118)</name>
    <name type="common">Lactobacillus salivarius</name>
    <dbReference type="NCBI Taxonomy" id="362948"/>
    <lineage>
        <taxon>Bacteria</taxon>
        <taxon>Bacillati</taxon>
        <taxon>Bacillota</taxon>
        <taxon>Bacilli</taxon>
        <taxon>Lactobacillales</taxon>
        <taxon>Lactobacillaceae</taxon>
        <taxon>Ligilactobacillus</taxon>
    </lineage>
</organism>
<dbReference type="PATRIC" id="fig|362948.14.peg.598"/>